<gene>
    <name evidence="1" type="ORF">HZF05_04770</name>
</gene>
<proteinExistence type="predicted"/>
<dbReference type="PROSITE" id="PS51257">
    <property type="entry name" value="PROKAR_LIPOPROTEIN"/>
    <property type="match status" value="1"/>
</dbReference>
<protein>
    <submittedName>
        <fullName evidence="1">Uncharacterized protein</fullName>
    </submittedName>
</protein>
<dbReference type="Proteomes" id="UP000570166">
    <property type="component" value="Unassembled WGS sequence"/>
</dbReference>
<evidence type="ECO:0000313" key="1">
    <source>
        <dbReference type="EMBL" id="MBA2933404.1"/>
    </source>
</evidence>
<comment type="caution">
    <text evidence="1">The sequence shown here is derived from an EMBL/GenBank/DDBJ whole genome shotgun (WGS) entry which is preliminary data.</text>
</comment>
<keyword evidence="2" id="KW-1185">Reference proteome</keyword>
<name>A0A838L2J5_9SPHN</name>
<dbReference type="EMBL" id="JACEIB010000003">
    <property type="protein sequence ID" value="MBA2933404.1"/>
    <property type="molecule type" value="Genomic_DNA"/>
</dbReference>
<dbReference type="RefSeq" id="WP_160363244.1">
    <property type="nucleotide sequence ID" value="NZ_JACEIB010000003.1"/>
</dbReference>
<sequence length="177" mass="18501">MTIATRFKTVSWSAVAGAAALGCYLVSLQVASERAKVVDTEHALITAQQDIRSLNTELGTRSRLVQLERWNADVLSLTAPKAGQYLAGEMQLASLTTTAPAANADATPDATGLQAAPAVAAVAYHKLVDAPATKLVHSVSLDLDAPAQRATLQRASLTIPGDQVVAYLDRGGKSPRP</sequence>
<organism evidence="1 2">
    <name type="scientific">Sphingomonas chungangi</name>
    <dbReference type="NCBI Taxonomy" id="2683589"/>
    <lineage>
        <taxon>Bacteria</taxon>
        <taxon>Pseudomonadati</taxon>
        <taxon>Pseudomonadota</taxon>
        <taxon>Alphaproteobacteria</taxon>
        <taxon>Sphingomonadales</taxon>
        <taxon>Sphingomonadaceae</taxon>
        <taxon>Sphingomonas</taxon>
    </lineage>
</organism>
<reference evidence="1 2" key="1">
    <citation type="submission" date="2020-07" db="EMBL/GenBank/DDBJ databases">
        <authorList>
            <person name="Sun Q."/>
        </authorList>
    </citation>
    <scope>NUCLEOTIDE SEQUENCE [LARGE SCALE GENOMIC DNA]</scope>
    <source>
        <strain evidence="1 2">CGMCC 1.13654</strain>
    </source>
</reference>
<dbReference type="AlphaFoldDB" id="A0A838L2J5"/>
<accession>A0A838L2J5</accession>
<evidence type="ECO:0000313" key="2">
    <source>
        <dbReference type="Proteomes" id="UP000570166"/>
    </source>
</evidence>